<dbReference type="EMBL" id="RKRF01000010">
    <property type="protein sequence ID" value="RPF52250.1"/>
    <property type="molecule type" value="Genomic_DNA"/>
</dbReference>
<feature type="transmembrane region" description="Helical" evidence="1">
    <location>
        <begin position="31"/>
        <end position="52"/>
    </location>
</feature>
<evidence type="ECO:0000313" key="3">
    <source>
        <dbReference type="Proteomes" id="UP000276443"/>
    </source>
</evidence>
<comment type="caution">
    <text evidence="2">The sequence shown here is derived from an EMBL/GenBank/DDBJ whole genome shotgun (WGS) entry which is preliminary data.</text>
</comment>
<keyword evidence="1" id="KW-0812">Transmembrane</keyword>
<proteinExistence type="predicted"/>
<keyword evidence="1" id="KW-1133">Transmembrane helix</keyword>
<dbReference type="Pfam" id="PF10011">
    <property type="entry name" value="DUF2254"/>
    <property type="match status" value="1"/>
</dbReference>
<evidence type="ECO:0000256" key="1">
    <source>
        <dbReference type="SAM" id="Phobius"/>
    </source>
</evidence>
<reference evidence="2 3" key="1">
    <citation type="submission" date="2018-11" db="EMBL/GenBank/DDBJ databases">
        <title>Genomic Encyclopedia of Type Strains, Phase IV (KMG-IV): sequencing the most valuable type-strain genomes for metagenomic binning, comparative biology and taxonomic classification.</title>
        <authorList>
            <person name="Goeker M."/>
        </authorList>
    </citation>
    <scope>NUCLEOTIDE SEQUENCE [LARGE SCALE GENOMIC DNA]</scope>
    <source>
        <strain evidence="2 3">DSM 18090</strain>
    </source>
</reference>
<evidence type="ECO:0000313" key="2">
    <source>
        <dbReference type="EMBL" id="RPF52250.1"/>
    </source>
</evidence>
<dbReference type="AlphaFoldDB" id="A0A3N5B9V0"/>
<name>A0A3N5B9V0_9BACI</name>
<organism evidence="2 3">
    <name type="scientific">Aquisalibacillus elongatus</name>
    <dbReference type="NCBI Taxonomy" id="485577"/>
    <lineage>
        <taxon>Bacteria</taxon>
        <taxon>Bacillati</taxon>
        <taxon>Bacillota</taxon>
        <taxon>Bacilli</taxon>
        <taxon>Bacillales</taxon>
        <taxon>Bacillaceae</taxon>
        <taxon>Aquisalibacillus</taxon>
    </lineage>
</organism>
<dbReference type="Proteomes" id="UP000276443">
    <property type="component" value="Unassembled WGS sequence"/>
</dbReference>
<feature type="transmembrane region" description="Helical" evidence="1">
    <location>
        <begin position="122"/>
        <end position="143"/>
    </location>
</feature>
<feature type="transmembrane region" description="Helical" evidence="1">
    <location>
        <begin position="78"/>
        <end position="101"/>
    </location>
</feature>
<accession>A0A3N5B9V0</accession>
<keyword evidence="3" id="KW-1185">Reference proteome</keyword>
<sequence length="444" mass="50998">MSKMQTLLFNLIIKSSGCMIKKFFLRLKESVWVIPAIYCLIALILTIVIIWIDYGRLDVVAKLVPDILYTNAELGRDILGVIAGALLTMTTITFSTIMIVLTTYSSQFSPRTLQNFLTDKRTLTVLGVFMGGFLYSIISLLFIHVEHPTDEILSATFSVALSLICLGFFAFFIQHVATFIQVSNLIISITEEAKENLEKFHEKVEKTSYIKDHKDVDIPSEYQHVTDLKSPGYGYLQIIDYQNLYELSTKHDLVVLITEEIGTFVVETTVIASVYQKADKTLPNDILDAFTIGSERNISEDVQYTIQKLEEIALRAMSSGINDPHTAVDCIQHLGKVLMLITKYHKEDLVYQEENLPRVITKQRQLKDIFYQSFYQVIHCMDDDVSVLFVIMDTLYLIGKEGDERIKILIKELYDYLKANFAFSQLKPLDRYYFEEKEKKLLQL</sequence>
<gene>
    <name evidence="2" type="ORF">EDC24_2243</name>
</gene>
<dbReference type="InterPro" id="IPR018723">
    <property type="entry name" value="DUF2254_membrane"/>
</dbReference>
<keyword evidence="1" id="KW-0472">Membrane</keyword>
<feature type="transmembrane region" description="Helical" evidence="1">
    <location>
        <begin position="155"/>
        <end position="173"/>
    </location>
</feature>
<dbReference type="OrthoDB" id="2955631at2"/>
<protein>
    <submittedName>
        <fullName evidence="2">Putative membrane protein</fullName>
    </submittedName>
</protein>